<dbReference type="InterPro" id="IPR011033">
    <property type="entry name" value="PRC_barrel-like_sf"/>
</dbReference>
<proteinExistence type="predicted"/>
<reference evidence="2 3" key="1">
    <citation type="submission" date="2015-12" db="EMBL/GenBank/DDBJ databases">
        <title>Draft genome of Thermovenabulum gondwanense isolated from a red thermophilic microbial mat colonisisng an outflow channel of a bore well.</title>
        <authorList>
            <person name="Patel B.K."/>
        </authorList>
    </citation>
    <scope>NUCLEOTIDE SEQUENCE [LARGE SCALE GENOMIC DNA]</scope>
    <source>
        <strain evidence="2 3">R270</strain>
    </source>
</reference>
<dbReference type="AlphaFoldDB" id="A0A162MMA5"/>
<sequence length="84" mass="9674">MLKATDLRQKEVINIFDGKKMGFIMDIDIDTDYGKIKSIVLPGVSRGFNLFLRSEEIEIPWEKVKKIGEDVILVEYQDTLKKGL</sequence>
<dbReference type="PANTHER" id="PTHR40061:SF1">
    <property type="entry name" value="SPORULATION PROTEIN YLMC-RELATED"/>
    <property type="match status" value="1"/>
</dbReference>
<dbReference type="RefSeq" id="WP_068748085.1">
    <property type="nucleotide sequence ID" value="NZ_LOHZ01000025.1"/>
</dbReference>
<comment type="caution">
    <text evidence="2">The sequence shown here is derived from an EMBL/GenBank/DDBJ whole genome shotgun (WGS) entry which is preliminary data.</text>
</comment>
<dbReference type="STRING" id="520767.ATZ99_09370"/>
<dbReference type="InterPro" id="IPR014238">
    <property type="entry name" value="Spore_YlmC/YmxH"/>
</dbReference>
<feature type="domain" description="PRC-barrel" evidence="1">
    <location>
        <begin position="2"/>
        <end position="76"/>
    </location>
</feature>
<dbReference type="InterPro" id="IPR027275">
    <property type="entry name" value="PRC-brl_dom"/>
</dbReference>
<accession>A0A162MMA5</accession>
<dbReference type="Proteomes" id="UP000075737">
    <property type="component" value="Unassembled WGS sequence"/>
</dbReference>
<dbReference type="OrthoDB" id="6024937at2"/>
<evidence type="ECO:0000313" key="2">
    <source>
        <dbReference type="EMBL" id="KYO66693.1"/>
    </source>
</evidence>
<dbReference type="Pfam" id="PF05239">
    <property type="entry name" value="PRC"/>
    <property type="match status" value="1"/>
</dbReference>
<evidence type="ECO:0000313" key="3">
    <source>
        <dbReference type="Proteomes" id="UP000075737"/>
    </source>
</evidence>
<dbReference type="SUPFAM" id="SSF50346">
    <property type="entry name" value="PRC-barrel domain"/>
    <property type="match status" value="1"/>
</dbReference>
<dbReference type="NCBIfam" id="TIGR02888">
    <property type="entry name" value="spore_YlmC_YmxH"/>
    <property type="match status" value="1"/>
</dbReference>
<protein>
    <recommendedName>
        <fullName evidence="1">PRC-barrel domain-containing protein</fullName>
    </recommendedName>
</protein>
<dbReference type="Gene3D" id="2.30.30.240">
    <property type="entry name" value="PRC-barrel domain"/>
    <property type="match status" value="1"/>
</dbReference>
<gene>
    <name evidence="2" type="ORF">ATZ99_09370</name>
</gene>
<dbReference type="PANTHER" id="PTHR40061">
    <property type="entry name" value="SPORULATION PROTEIN YLMC-RELATED"/>
    <property type="match status" value="1"/>
</dbReference>
<organism evidence="2 3">
    <name type="scientific">Thermovenabulum gondwanense</name>
    <dbReference type="NCBI Taxonomy" id="520767"/>
    <lineage>
        <taxon>Bacteria</taxon>
        <taxon>Bacillati</taxon>
        <taxon>Bacillota</taxon>
        <taxon>Clostridia</taxon>
        <taxon>Thermosediminibacterales</taxon>
        <taxon>Thermosediminibacteraceae</taxon>
        <taxon>Thermovenabulum</taxon>
    </lineage>
</organism>
<evidence type="ECO:0000259" key="1">
    <source>
        <dbReference type="Pfam" id="PF05239"/>
    </source>
</evidence>
<dbReference type="EMBL" id="LOHZ01000025">
    <property type="protein sequence ID" value="KYO66693.1"/>
    <property type="molecule type" value="Genomic_DNA"/>
</dbReference>
<keyword evidence="3" id="KW-1185">Reference proteome</keyword>
<name>A0A162MMA5_9FIRM</name>
<dbReference type="PATRIC" id="fig|520767.4.peg.1032"/>